<feature type="domain" description="EamA" evidence="7">
    <location>
        <begin position="33"/>
        <end position="166"/>
    </location>
</feature>
<comment type="subcellular location">
    <subcellularLocation>
        <location evidence="1">Membrane</location>
        <topology evidence="1">Multi-pass membrane protein</topology>
    </subcellularLocation>
</comment>
<organism evidence="8 9">
    <name type="scientific">Salinarimonas ramus</name>
    <dbReference type="NCBI Taxonomy" id="690164"/>
    <lineage>
        <taxon>Bacteria</taxon>
        <taxon>Pseudomonadati</taxon>
        <taxon>Pseudomonadota</taxon>
        <taxon>Alphaproteobacteria</taxon>
        <taxon>Hyphomicrobiales</taxon>
        <taxon>Salinarimonadaceae</taxon>
        <taxon>Salinarimonas</taxon>
    </lineage>
</organism>
<evidence type="ECO:0000259" key="7">
    <source>
        <dbReference type="Pfam" id="PF00892"/>
    </source>
</evidence>
<evidence type="ECO:0000256" key="3">
    <source>
        <dbReference type="ARBA" id="ARBA00022692"/>
    </source>
</evidence>
<evidence type="ECO:0000256" key="4">
    <source>
        <dbReference type="ARBA" id="ARBA00022989"/>
    </source>
</evidence>
<keyword evidence="3 6" id="KW-0812">Transmembrane</keyword>
<feature type="transmembrane region" description="Helical" evidence="6">
    <location>
        <begin position="31"/>
        <end position="52"/>
    </location>
</feature>
<comment type="similarity">
    <text evidence="2">Belongs to the drug/metabolite transporter (DMT) superfamily. 10 TMS drug/metabolite exporter (DME) (TC 2.A.7.3) family.</text>
</comment>
<dbReference type="GO" id="GO:0016020">
    <property type="term" value="C:membrane"/>
    <property type="evidence" value="ECO:0007669"/>
    <property type="project" value="UniProtKB-SubCell"/>
</dbReference>
<accession>A0A917V8V4</accession>
<dbReference type="InterPro" id="IPR037185">
    <property type="entry name" value="EmrE-like"/>
</dbReference>
<feature type="transmembrane region" description="Helical" evidence="6">
    <location>
        <begin position="264"/>
        <end position="284"/>
    </location>
</feature>
<keyword evidence="5 6" id="KW-0472">Membrane</keyword>
<dbReference type="AlphaFoldDB" id="A0A917V8V4"/>
<dbReference type="Pfam" id="PF00892">
    <property type="entry name" value="EamA"/>
    <property type="match status" value="2"/>
</dbReference>
<evidence type="ECO:0000313" key="8">
    <source>
        <dbReference type="EMBL" id="GGK52396.1"/>
    </source>
</evidence>
<feature type="transmembrane region" description="Helical" evidence="6">
    <location>
        <begin position="234"/>
        <end position="252"/>
    </location>
</feature>
<evidence type="ECO:0000256" key="6">
    <source>
        <dbReference type="SAM" id="Phobius"/>
    </source>
</evidence>
<gene>
    <name evidence="8" type="ORF">GCM10011322_44130</name>
</gene>
<evidence type="ECO:0000313" key="9">
    <source>
        <dbReference type="Proteomes" id="UP000600449"/>
    </source>
</evidence>
<keyword evidence="4 6" id="KW-1133">Transmembrane helix</keyword>
<sequence length="319" mass="33883">MREIRGYRRGPFRVMTAFSIRSVTGMAPRNVTIVVLWMAGALLSFSAIAVAVRELSAGLSAFEMLAFRNAVGLVGILVVAALVPRVRASLAARRLGRHAQRNVVHFLGQYAWTVGITLLPLAVVFAVEFTAPALTALLAVLLLGERLTRTRALAIGLGFLGVLVIVRPGAGDVGLPALVVLFAAFAFALTAIATKSLTRTETTASILLWMNAMQLPLNLIGADDGYLARLLEAPLLPLAALGIGGFTAHWCLTNAYRNGDAIMVVPLDFLRIPLIAIVGLVLYAEPLDPFVFVGAGVIVAGILINLRAETTRATRPRGA</sequence>
<dbReference type="Proteomes" id="UP000600449">
    <property type="component" value="Unassembled WGS sequence"/>
</dbReference>
<dbReference type="PANTHER" id="PTHR22911:SF6">
    <property type="entry name" value="SOLUTE CARRIER FAMILY 35 MEMBER G1"/>
    <property type="match status" value="1"/>
</dbReference>
<evidence type="ECO:0000256" key="1">
    <source>
        <dbReference type="ARBA" id="ARBA00004141"/>
    </source>
</evidence>
<name>A0A917V8V4_9HYPH</name>
<dbReference type="SUPFAM" id="SSF103481">
    <property type="entry name" value="Multidrug resistance efflux transporter EmrE"/>
    <property type="match status" value="2"/>
</dbReference>
<feature type="transmembrane region" description="Helical" evidence="6">
    <location>
        <begin position="103"/>
        <end position="123"/>
    </location>
</feature>
<dbReference type="PANTHER" id="PTHR22911">
    <property type="entry name" value="ACYL-MALONYL CONDENSING ENZYME-RELATED"/>
    <property type="match status" value="1"/>
</dbReference>
<dbReference type="EMBL" id="BMMF01000016">
    <property type="protein sequence ID" value="GGK52396.1"/>
    <property type="molecule type" value="Genomic_DNA"/>
</dbReference>
<dbReference type="InterPro" id="IPR000620">
    <property type="entry name" value="EamA_dom"/>
</dbReference>
<reference evidence="8 9" key="1">
    <citation type="journal article" date="2014" name="Int. J. Syst. Evol. Microbiol.">
        <title>Complete genome sequence of Corynebacterium casei LMG S-19264T (=DSM 44701T), isolated from a smear-ripened cheese.</title>
        <authorList>
            <consortium name="US DOE Joint Genome Institute (JGI-PGF)"/>
            <person name="Walter F."/>
            <person name="Albersmeier A."/>
            <person name="Kalinowski J."/>
            <person name="Ruckert C."/>
        </authorList>
    </citation>
    <scope>NUCLEOTIDE SEQUENCE [LARGE SCALE GENOMIC DNA]</scope>
    <source>
        <strain evidence="8 9">CGMCC 1.9161</strain>
    </source>
</reference>
<keyword evidence="9" id="KW-1185">Reference proteome</keyword>
<feature type="domain" description="EamA" evidence="7">
    <location>
        <begin position="177"/>
        <end position="306"/>
    </location>
</feature>
<protein>
    <submittedName>
        <fullName evidence="8">Membrane protein</fullName>
    </submittedName>
</protein>
<feature type="transmembrane region" description="Helical" evidence="6">
    <location>
        <begin position="152"/>
        <end position="169"/>
    </location>
</feature>
<feature type="transmembrane region" description="Helical" evidence="6">
    <location>
        <begin position="290"/>
        <end position="308"/>
    </location>
</feature>
<dbReference type="Gene3D" id="1.10.3730.20">
    <property type="match status" value="1"/>
</dbReference>
<evidence type="ECO:0000256" key="2">
    <source>
        <dbReference type="ARBA" id="ARBA00009853"/>
    </source>
</evidence>
<feature type="transmembrane region" description="Helical" evidence="6">
    <location>
        <begin position="64"/>
        <end position="83"/>
    </location>
</feature>
<feature type="transmembrane region" description="Helical" evidence="6">
    <location>
        <begin position="175"/>
        <end position="194"/>
    </location>
</feature>
<evidence type="ECO:0000256" key="5">
    <source>
        <dbReference type="ARBA" id="ARBA00023136"/>
    </source>
</evidence>
<proteinExistence type="inferred from homology"/>
<comment type="caution">
    <text evidence="8">The sequence shown here is derived from an EMBL/GenBank/DDBJ whole genome shotgun (WGS) entry which is preliminary data.</text>
</comment>